<dbReference type="PANTHER" id="PTHR43292:SF3">
    <property type="entry name" value="ACYL-COA DEHYDROGENASE FADE29"/>
    <property type="match status" value="1"/>
</dbReference>
<feature type="domain" description="Acyl-CoA dehydrogenase/oxidase N-terminal" evidence="9">
    <location>
        <begin position="6"/>
        <end position="121"/>
    </location>
</feature>
<evidence type="ECO:0000256" key="3">
    <source>
        <dbReference type="ARBA" id="ARBA00022630"/>
    </source>
</evidence>
<dbReference type="InterPro" id="IPR037069">
    <property type="entry name" value="AcylCoA_DH/ox_N_sf"/>
</dbReference>
<dbReference type="Gene3D" id="1.20.140.10">
    <property type="entry name" value="Butyryl-CoA Dehydrogenase, subunit A, domain 3"/>
    <property type="match status" value="1"/>
</dbReference>
<feature type="domain" description="Acyl-CoA dehydrogenase/oxidase C-terminal" evidence="7">
    <location>
        <begin position="231"/>
        <end position="395"/>
    </location>
</feature>
<dbReference type="InterPro" id="IPR009075">
    <property type="entry name" value="AcylCo_DH/oxidase_C"/>
</dbReference>
<reference evidence="10 11" key="1">
    <citation type="submission" date="2017-06" db="EMBL/GenBank/DDBJ databases">
        <title>Azoarcus sp. TSNA42 complete genome sequence.</title>
        <authorList>
            <person name="Woo J.-H."/>
            <person name="Kim H.-S."/>
        </authorList>
    </citation>
    <scope>NUCLEOTIDE SEQUENCE [LARGE SCALE GENOMIC DNA]</scope>
    <source>
        <strain evidence="10 11">TSNA42</strain>
    </source>
</reference>
<dbReference type="AlphaFoldDB" id="A0A2U8GXA0"/>
<dbReference type="Gene3D" id="1.10.540.10">
    <property type="entry name" value="Acyl-CoA dehydrogenase/oxidase, N-terminal domain"/>
    <property type="match status" value="1"/>
</dbReference>
<dbReference type="RefSeq" id="WP_108971042.1">
    <property type="nucleotide sequence ID" value="NZ_CP022188.1"/>
</dbReference>
<evidence type="ECO:0000259" key="8">
    <source>
        <dbReference type="Pfam" id="PF02770"/>
    </source>
</evidence>
<evidence type="ECO:0000313" key="10">
    <source>
        <dbReference type="EMBL" id="AWI77913.1"/>
    </source>
</evidence>
<keyword evidence="5 6" id="KW-0560">Oxidoreductase</keyword>
<name>A0A2U8GXA0_9RHOO</name>
<dbReference type="InterPro" id="IPR046373">
    <property type="entry name" value="Acyl-CoA_Oxase/DH_mid-dom_sf"/>
</dbReference>
<dbReference type="EMBL" id="CP022188">
    <property type="protein sequence ID" value="AWI77913.1"/>
    <property type="molecule type" value="Genomic_DNA"/>
</dbReference>
<evidence type="ECO:0000256" key="6">
    <source>
        <dbReference type="RuleBase" id="RU362125"/>
    </source>
</evidence>
<gene>
    <name evidence="10" type="ORF">CEW87_00265</name>
</gene>
<accession>A0A2U8GXA0</accession>
<evidence type="ECO:0000256" key="1">
    <source>
        <dbReference type="ARBA" id="ARBA00001974"/>
    </source>
</evidence>
<dbReference type="InterPro" id="IPR013786">
    <property type="entry name" value="AcylCoA_DH/ox_N"/>
</dbReference>
<dbReference type="FunFam" id="2.40.110.10:FF:000011">
    <property type="entry name" value="Acyl-CoA dehydrogenase FadE34"/>
    <property type="match status" value="1"/>
</dbReference>
<dbReference type="Proteomes" id="UP000244902">
    <property type="component" value="Chromosome"/>
</dbReference>
<proteinExistence type="inferred from homology"/>
<dbReference type="GO" id="GO:0050660">
    <property type="term" value="F:flavin adenine dinucleotide binding"/>
    <property type="evidence" value="ECO:0007669"/>
    <property type="project" value="InterPro"/>
</dbReference>
<evidence type="ECO:0000259" key="7">
    <source>
        <dbReference type="Pfam" id="PF00441"/>
    </source>
</evidence>
<dbReference type="SUPFAM" id="SSF56645">
    <property type="entry name" value="Acyl-CoA dehydrogenase NM domain-like"/>
    <property type="match status" value="1"/>
</dbReference>
<comment type="cofactor">
    <cofactor evidence="1 6">
        <name>FAD</name>
        <dbReference type="ChEBI" id="CHEBI:57692"/>
    </cofactor>
</comment>
<comment type="similarity">
    <text evidence="2 6">Belongs to the acyl-CoA dehydrogenase family.</text>
</comment>
<sequence>MDLNFTPDEIAFRDEVRDFIRDHLPATVRHKVLNGLHLERDDYLCWQKALHARGWGGSSWPEAFGGTGWNAVQQYIFDETCAAGGAPRLVPFGLKMVAPVIMAFGNAEQQARFLPPILAGEEWWCQGYSEPGSGSDLASVKTRAVRDGEHYVVNGQKTWTTLGQYADWIFCLVRTDPEAKAQRGISFLLIDMKTPGVTVRPIITMDGLHEVNEVWLEDVRVPVANLIGEENKGWTYAKFLLGHERTNIAGIGIAKRELGRLKRIAAGESLDGRPLIEDALFASRIAQLEIELMALEITNLRVLCAEAERRAPGPEASILKIKGSEIQQGIVELMTEAIGAYALPYRREAMSAGYQGEAIGPFHAITPTAQYLNLRKLSIYGGSNEIQRNIISQMILGL</sequence>
<dbReference type="Pfam" id="PF02770">
    <property type="entry name" value="Acyl-CoA_dh_M"/>
    <property type="match status" value="1"/>
</dbReference>
<protein>
    <submittedName>
        <fullName evidence="10">Pimeloyl-CoA dehydrogenase large subunit</fullName>
    </submittedName>
</protein>
<evidence type="ECO:0000256" key="5">
    <source>
        <dbReference type="ARBA" id="ARBA00023002"/>
    </source>
</evidence>
<evidence type="ECO:0000256" key="2">
    <source>
        <dbReference type="ARBA" id="ARBA00009347"/>
    </source>
</evidence>
<dbReference type="GO" id="GO:0005886">
    <property type="term" value="C:plasma membrane"/>
    <property type="evidence" value="ECO:0007669"/>
    <property type="project" value="TreeGrafter"/>
</dbReference>
<dbReference type="InterPro" id="IPR006091">
    <property type="entry name" value="Acyl-CoA_Oxase/DH_mid-dom"/>
</dbReference>
<organism evidence="10 11">
    <name type="scientific">Parazoarcus communis</name>
    <dbReference type="NCBI Taxonomy" id="41977"/>
    <lineage>
        <taxon>Bacteria</taxon>
        <taxon>Pseudomonadati</taxon>
        <taxon>Pseudomonadota</taxon>
        <taxon>Betaproteobacteria</taxon>
        <taxon>Rhodocyclales</taxon>
        <taxon>Zoogloeaceae</taxon>
        <taxon>Parazoarcus</taxon>
    </lineage>
</organism>
<dbReference type="OrthoDB" id="9770681at2"/>
<dbReference type="InterPro" id="IPR009100">
    <property type="entry name" value="AcylCoA_DH/oxidase_NM_dom_sf"/>
</dbReference>
<dbReference type="InterPro" id="IPR052161">
    <property type="entry name" value="Mycobact_Acyl-CoA_DH"/>
</dbReference>
<dbReference type="SUPFAM" id="SSF47203">
    <property type="entry name" value="Acyl-CoA dehydrogenase C-terminal domain-like"/>
    <property type="match status" value="1"/>
</dbReference>
<dbReference type="PANTHER" id="PTHR43292">
    <property type="entry name" value="ACYL-COA DEHYDROGENASE"/>
    <property type="match status" value="1"/>
</dbReference>
<evidence type="ECO:0000256" key="4">
    <source>
        <dbReference type="ARBA" id="ARBA00022827"/>
    </source>
</evidence>
<keyword evidence="3 6" id="KW-0285">Flavoprotein</keyword>
<dbReference type="Pfam" id="PF00441">
    <property type="entry name" value="Acyl-CoA_dh_1"/>
    <property type="match status" value="1"/>
</dbReference>
<evidence type="ECO:0000313" key="11">
    <source>
        <dbReference type="Proteomes" id="UP000244902"/>
    </source>
</evidence>
<dbReference type="InterPro" id="IPR036250">
    <property type="entry name" value="AcylCo_DH-like_C"/>
</dbReference>
<evidence type="ECO:0000259" key="9">
    <source>
        <dbReference type="Pfam" id="PF02771"/>
    </source>
</evidence>
<dbReference type="Pfam" id="PF02771">
    <property type="entry name" value="Acyl-CoA_dh_N"/>
    <property type="match status" value="1"/>
</dbReference>
<dbReference type="Gene3D" id="2.40.110.10">
    <property type="entry name" value="Butyryl-CoA Dehydrogenase, subunit A, domain 2"/>
    <property type="match status" value="1"/>
</dbReference>
<dbReference type="GO" id="GO:0016627">
    <property type="term" value="F:oxidoreductase activity, acting on the CH-CH group of donors"/>
    <property type="evidence" value="ECO:0007669"/>
    <property type="project" value="InterPro"/>
</dbReference>
<feature type="domain" description="Acyl-CoA oxidase/dehydrogenase middle" evidence="8">
    <location>
        <begin position="125"/>
        <end position="217"/>
    </location>
</feature>
<keyword evidence="4 6" id="KW-0274">FAD</keyword>